<name>A0AAD5T9T5_9FUNG</name>
<organism evidence="3 4">
    <name type="scientific">Physocladia obscura</name>
    <dbReference type="NCBI Taxonomy" id="109957"/>
    <lineage>
        <taxon>Eukaryota</taxon>
        <taxon>Fungi</taxon>
        <taxon>Fungi incertae sedis</taxon>
        <taxon>Chytridiomycota</taxon>
        <taxon>Chytridiomycota incertae sedis</taxon>
        <taxon>Chytridiomycetes</taxon>
        <taxon>Chytridiales</taxon>
        <taxon>Chytriomycetaceae</taxon>
        <taxon>Physocladia</taxon>
    </lineage>
</organism>
<evidence type="ECO:0000256" key="1">
    <source>
        <dbReference type="SAM" id="MobiDB-lite"/>
    </source>
</evidence>
<evidence type="ECO:0000313" key="4">
    <source>
        <dbReference type="Proteomes" id="UP001211907"/>
    </source>
</evidence>
<dbReference type="InterPro" id="IPR050248">
    <property type="entry name" value="Polysacc_deacetylase_ArnD"/>
</dbReference>
<dbReference type="SUPFAM" id="SSF88713">
    <property type="entry name" value="Glycoside hydrolase/deacetylase"/>
    <property type="match status" value="1"/>
</dbReference>
<dbReference type="Gene3D" id="3.20.20.370">
    <property type="entry name" value="Glycoside hydrolase/deacetylase"/>
    <property type="match status" value="1"/>
</dbReference>
<proteinExistence type="predicted"/>
<feature type="compositionally biased region" description="Low complexity" evidence="1">
    <location>
        <begin position="209"/>
        <end position="223"/>
    </location>
</feature>
<dbReference type="GO" id="GO:0009272">
    <property type="term" value="P:fungal-type cell wall biogenesis"/>
    <property type="evidence" value="ECO:0007669"/>
    <property type="project" value="UniProtKB-ARBA"/>
</dbReference>
<dbReference type="EMBL" id="JADGJH010000051">
    <property type="protein sequence ID" value="KAJ3140421.1"/>
    <property type="molecule type" value="Genomic_DNA"/>
</dbReference>
<dbReference type="InterPro" id="IPR002509">
    <property type="entry name" value="NODB_dom"/>
</dbReference>
<accession>A0AAD5T9T5</accession>
<feature type="domain" description="NodB homology" evidence="2">
    <location>
        <begin position="242"/>
        <end position="422"/>
    </location>
</feature>
<dbReference type="GO" id="GO:0004099">
    <property type="term" value="F:chitin deacetylase activity"/>
    <property type="evidence" value="ECO:0007669"/>
    <property type="project" value="UniProtKB-ARBA"/>
</dbReference>
<dbReference type="PROSITE" id="PS51677">
    <property type="entry name" value="NODB"/>
    <property type="match status" value="1"/>
</dbReference>
<protein>
    <recommendedName>
        <fullName evidence="2">NodB homology domain-containing protein</fullName>
    </recommendedName>
</protein>
<dbReference type="CDD" id="cd10958">
    <property type="entry name" value="CE4_NodB_like_2"/>
    <property type="match status" value="1"/>
</dbReference>
<keyword evidence="4" id="KW-1185">Reference proteome</keyword>
<reference evidence="3" key="1">
    <citation type="submission" date="2020-05" db="EMBL/GenBank/DDBJ databases">
        <title>Phylogenomic resolution of chytrid fungi.</title>
        <authorList>
            <person name="Stajich J.E."/>
            <person name="Amses K."/>
            <person name="Simmons R."/>
            <person name="Seto K."/>
            <person name="Myers J."/>
            <person name="Bonds A."/>
            <person name="Quandt C.A."/>
            <person name="Barry K."/>
            <person name="Liu P."/>
            <person name="Grigoriev I."/>
            <person name="Longcore J.E."/>
            <person name="James T.Y."/>
        </authorList>
    </citation>
    <scope>NUCLEOTIDE SEQUENCE</scope>
    <source>
        <strain evidence="3">JEL0513</strain>
    </source>
</reference>
<dbReference type="GO" id="GO:0005975">
    <property type="term" value="P:carbohydrate metabolic process"/>
    <property type="evidence" value="ECO:0007669"/>
    <property type="project" value="InterPro"/>
</dbReference>
<feature type="compositionally biased region" description="Low complexity" evidence="1">
    <location>
        <begin position="50"/>
        <end position="81"/>
    </location>
</feature>
<sequence length="502" mass="54525">MDVFVGTTALVTSAGAAGVFYFQPHRVIAALARTYPRIVWCLGAKVETRTSGTNASSNSSNSRAHSSVHSRTSSAPLSRSSETGADAIDDSNVEDDAHQHLNDIASTENEESLAWKEIKALYFASTKSFATAAKSAGERASDFVSRTVQTYRPIVNAGFPFPALSLSFPLSFSSSSASSSTLSHAAAISALEDGARVSLELDAGSPTPDNDNNNDNNQNDSNNLEISNTHQISAPIPGVSASLTAITIDDAPSQHTSEILDILKENNAKATFFIIGSHVEKLENGPEILARMVAEGHELANHTWYDRPTIRLPPAEFERELVDVDTMLKNYQPSPAIKWYRPGSGVFTQEMLDIAESYGYRTVLGCRFPVDTTSRDPKLNSWHVMSGMHPGAIVVLHDCREWILETLRILLPALSKKEYQSVTLSNLYNIASVGGIYPISVTSVDSPHLVNSQFDCNHQIIHEQDESLEIIIDTNQSEIDPQLSDSGAITQVSVSIVGNPWH</sequence>
<evidence type="ECO:0000259" key="2">
    <source>
        <dbReference type="PROSITE" id="PS51677"/>
    </source>
</evidence>
<dbReference type="PANTHER" id="PTHR10587">
    <property type="entry name" value="GLYCOSYL TRANSFERASE-RELATED"/>
    <property type="match status" value="1"/>
</dbReference>
<feature type="region of interest" description="Disordered" evidence="1">
    <location>
        <begin position="50"/>
        <end position="92"/>
    </location>
</feature>
<feature type="region of interest" description="Disordered" evidence="1">
    <location>
        <begin position="200"/>
        <end position="224"/>
    </location>
</feature>
<dbReference type="Proteomes" id="UP001211907">
    <property type="component" value="Unassembled WGS sequence"/>
</dbReference>
<comment type="caution">
    <text evidence="3">The sequence shown here is derived from an EMBL/GenBank/DDBJ whole genome shotgun (WGS) entry which is preliminary data.</text>
</comment>
<dbReference type="PANTHER" id="PTHR10587:SF137">
    <property type="entry name" value="4-DEOXY-4-FORMAMIDO-L-ARABINOSE-PHOSPHOUNDECAPRENOL DEFORMYLASE ARND-RELATED"/>
    <property type="match status" value="1"/>
</dbReference>
<dbReference type="AlphaFoldDB" id="A0AAD5T9T5"/>
<dbReference type="InterPro" id="IPR011330">
    <property type="entry name" value="Glyco_hydro/deAcase_b/a-brl"/>
</dbReference>
<evidence type="ECO:0000313" key="3">
    <source>
        <dbReference type="EMBL" id="KAJ3140421.1"/>
    </source>
</evidence>
<gene>
    <name evidence="3" type="ORF">HK100_009732</name>
</gene>
<dbReference type="Pfam" id="PF01522">
    <property type="entry name" value="Polysacc_deac_1"/>
    <property type="match status" value="1"/>
</dbReference>